<keyword evidence="1" id="KW-1133">Transmembrane helix</keyword>
<name>X1NMW4_9ZZZZ</name>
<gene>
    <name evidence="2" type="ORF">S06H3_31202</name>
</gene>
<proteinExistence type="predicted"/>
<evidence type="ECO:0000256" key="1">
    <source>
        <dbReference type="SAM" id="Phobius"/>
    </source>
</evidence>
<comment type="caution">
    <text evidence="2">The sequence shown here is derived from an EMBL/GenBank/DDBJ whole genome shotgun (WGS) entry which is preliminary data.</text>
</comment>
<keyword evidence="1" id="KW-0472">Membrane</keyword>
<organism evidence="2">
    <name type="scientific">marine sediment metagenome</name>
    <dbReference type="NCBI Taxonomy" id="412755"/>
    <lineage>
        <taxon>unclassified sequences</taxon>
        <taxon>metagenomes</taxon>
        <taxon>ecological metagenomes</taxon>
    </lineage>
</organism>
<reference evidence="2" key="1">
    <citation type="journal article" date="2014" name="Front. Microbiol.">
        <title>High frequency of phylogenetically diverse reductive dehalogenase-homologous genes in deep subseafloor sedimentary metagenomes.</title>
        <authorList>
            <person name="Kawai M."/>
            <person name="Futagami T."/>
            <person name="Toyoda A."/>
            <person name="Takaki Y."/>
            <person name="Nishi S."/>
            <person name="Hori S."/>
            <person name="Arai W."/>
            <person name="Tsubouchi T."/>
            <person name="Morono Y."/>
            <person name="Uchiyama I."/>
            <person name="Ito T."/>
            <person name="Fujiyama A."/>
            <person name="Inagaki F."/>
            <person name="Takami H."/>
        </authorList>
    </citation>
    <scope>NUCLEOTIDE SEQUENCE</scope>
    <source>
        <strain evidence="2">Expedition CK06-06</strain>
    </source>
</reference>
<evidence type="ECO:0000313" key="2">
    <source>
        <dbReference type="EMBL" id="GAI19999.1"/>
    </source>
</evidence>
<dbReference type="EMBL" id="BARV01018453">
    <property type="protein sequence ID" value="GAI19999.1"/>
    <property type="molecule type" value="Genomic_DNA"/>
</dbReference>
<protein>
    <submittedName>
        <fullName evidence="2">Uncharacterized protein</fullName>
    </submittedName>
</protein>
<accession>X1NMW4</accession>
<feature type="transmembrane region" description="Helical" evidence="1">
    <location>
        <begin position="62"/>
        <end position="83"/>
    </location>
</feature>
<keyword evidence="1" id="KW-0812">Transmembrane</keyword>
<dbReference type="AlphaFoldDB" id="X1NMW4"/>
<sequence length="117" mass="13123">MSGQQFATKPECTYIFPLEFISQAFEFGLDEFVIEAGIMCHEDLSLGKIHYFFSNLVKFRGFTNGIFVGATLLVFDLLLAYAGTTMMGVIPRRFSTLNWEIALSTQTALIQLPVPVE</sequence>